<reference evidence="2" key="1">
    <citation type="submission" date="2022-06" db="EMBL/GenBank/DDBJ databases">
        <title>Alkalicoccobacillus porphyridii sp. nov., isolated from a marine red alga, Porphyridium purpureum and reclassification of Shouchella plakortidis and Shouchella gibsonii as Alkalicoccobacillus plakortidis comb. nov. and Alkalicoccobacillus gibsonii comb. nov.</title>
        <authorList>
            <person name="Kim K.H."/>
            <person name="Lee J.K."/>
            <person name="Han D.M."/>
            <person name="Baek J.H."/>
            <person name="Jeon C.O."/>
        </authorList>
    </citation>
    <scope>NUCLEOTIDE SEQUENCE</scope>
    <source>
        <strain evidence="2">DSM 19153</strain>
    </source>
</reference>
<dbReference type="Gene3D" id="3.30.70.270">
    <property type="match status" value="1"/>
</dbReference>
<protein>
    <submittedName>
        <fullName evidence="2">GAF domain-containing protein</fullName>
    </submittedName>
</protein>
<sequence>MNGVGKLFQNEEYLPLWDKVFFSEKNPFDYTNSFIFTLRTDHEIVSAKQIGPKSAGLDAAFTNYYHNRKNNDFLLLDEQYTYIESDQYVHVEHAPLIKVGLLTRMEPKQLQHLPNLLNWVEKTMFPPTASFMNVEQLLEASNYQIRFKPLIEALFRLNDQLQSPLKLILLERREMDFKHKTGWDHLSSSVIKLGEQKVSELLDGVKSSTNMIEISGEVTDQEQAVHTVIPLFYEETSFACIIASTDEQHQHSMNVFKSASRWLQQLLQKGFKVDRDENEAKKKDLLLEVTKKFYSTMDISEVLAKIVYAIKQTYPSFNVYLMLSHEWEVREELPIKPLVYGSEGMNTKAEHAFLTGMKQIEKNDKNQIVHLFMPLRGKQGIYGVLEIRATKDDTLPKEEISFIEILADTGGNALENAELYQQSRDLIHDLKLINKATHQINMNLNLNDLIKSMTHQIQEAFGAQEVGFFLFDRNDHTVIHQSGTVFFESGENSEQLNPLIQQLLIKKDPIYMGDTSLHAEIDTGPFRSLLAIPMLQKEAVHGAVFVFHQESYYFTFESFKLLQSLVHHSTLAFTNTLLHEELEKLVITDHLTSLHSRNHLEASMDQSILEHEKGTFLLIDIDNFKSINIHTVTKLEMKLLFKLPILFETTFVKQILQLDGVEKNLLSIFQKSSLLQALR</sequence>
<comment type="caution">
    <text evidence="2">The sequence shown here is derived from an EMBL/GenBank/DDBJ whole genome shotgun (WGS) entry which is preliminary data.</text>
</comment>
<gene>
    <name evidence="2" type="ORF">NDM98_07240</name>
</gene>
<dbReference type="InterPro" id="IPR043128">
    <property type="entry name" value="Rev_trsase/Diguanyl_cyclase"/>
</dbReference>
<keyword evidence="3" id="KW-1185">Reference proteome</keyword>
<dbReference type="Gene3D" id="3.30.450.40">
    <property type="match status" value="2"/>
</dbReference>
<feature type="domain" description="GAF" evidence="1">
    <location>
        <begin position="298"/>
        <end position="424"/>
    </location>
</feature>
<dbReference type="InterPro" id="IPR003018">
    <property type="entry name" value="GAF"/>
</dbReference>
<evidence type="ECO:0000313" key="3">
    <source>
        <dbReference type="Proteomes" id="UP001203665"/>
    </source>
</evidence>
<feature type="domain" description="GAF" evidence="1">
    <location>
        <begin position="445"/>
        <end position="583"/>
    </location>
</feature>
<accession>A0ABT0XHR8</accession>
<dbReference type="InterPro" id="IPR000160">
    <property type="entry name" value="GGDEF_dom"/>
</dbReference>
<proteinExistence type="predicted"/>
<organism evidence="2 3">
    <name type="scientific">Alkalicoccobacillus plakortidis</name>
    <dbReference type="NCBI Taxonomy" id="444060"/>
    <lineage>
        <taxon>Bacteria</taxon>
        <taxon>Bacillati</taxon>
        <taxon>Bacillota</taxon>
        <taxon>Bacilli</taxon>
        <taxon>Bacillales</taxon>
        <taxon>Bacillaceae</taxon>
        <taxon>Alkalicoccobacillus</taxon>
    </lineage>
</organism>
<dbReference type="EMBL" id="JAMQJY010000001">
    <property type="protein sequence ID" value="MCM2675300.1"/>
    <property type="molecule type" value="Genomic_DNA"/>
</dbReference>
<dbReference type="Pfam" id="PF13185">
    <property type="entry name" value="GAF_2"/>
    <property type="match status" value="1"/>
</dbReference>
<evidence type="ECO:0000313" key="2">
    <source>
        <dbReference type="EMBL" id="MCM2675300.1"/>
    </source>
</evidence>
<dbReference type="Proteomes" id="UP001203665">
    <property type="component" value="Unassembled WGS sequence"/>
</dbReference>
<dbReference type="SUPFAM" id="SSF55781">
    <property type="entry name" value="GAF domain-like"/>
    <property type="match status" value="2"/>
</dbReference>
<dbReference type="SMART" id="SM00065">
    <property type="entry name" value="GAF"/>
    <property type="match status" value="2"/>
</dbReference>
<name>A0ABT0XHR8_9BACI</name>
<dbReference type="Pfam" id="PF00990">
    <property type="entry name" value="GGDEF"/>
    <property type="match status" value="1"/>
</dbReference>
<evidence type="ECO:0000259" key="1">
    <source>
        <dbReference type="SMART" id="SM00065"/>
    </source>
</evidence>
<dbReference type="InterPro" id="IPR029016">
    <property type="entry name" value="GAF-like_dom_sf"/>
</dbReference>